<dbReference type="InterPro" id="IPR006439">
    <property type="entry name" value="HAD-SF_hydro_IA"/>
</dbReference>
<comment type="similarity">
    <text evidence="3">Belongs to the HAD-like hydrolase superfamily. CbbY/CbbZ/Gph/YieH family.</text>
</comment>
<dbReference type="InterPro" id="IPR036412">
    <property type="entry name" value="HAD-like_sf"/>
</dbReference>
<dbReference type="Pfam" id="PF13419">
    <property type="entry name" value="HAD_2"/>
    <property type="match status" value="1"/>
</dbReference>
<dbReference type="SFLD" id="SFLDG01135">
    <property type="entry name" value="C1.5.6:_HAD__Beta-PGM__Phospha"/>
    <property type="match status" value="1"/>
</dbReference>
<evidence type="ECO:0000256" key="2">
    <source>
        <dbReference type="ARBA" id="ARBA00004818"/>
    </source>
</evidence>
<dbReference type="RefSeq" id="WP_007279064.1">
    <property type="nucleotide sequence ID" value="NZ_ABCK01000011.1"/>
</dbReference>
<dbReference type="SFLD" id="SFLDS00003">
    <property type="entry name" value="Haloacid_Dehalogenase"/>
    <property type="match status" value="1"/>
</dbReference>
<dbReference type="eggNOG" id="COG0546">
    <property type="taxonomic scope" value="Bacteria"/>
</dbReference>
<evidence type="ECO:0000256" key="3">
    <source>
        <dbReference type="ARBA" id="ARBA00006171"/>
    </source>
</evidence>
<protein>
    <recommendedName>
        <fullName evidence="4">phosphoglycolate phosphatase</fullName>
        <ecNumber evidence="4">3.1.3.18</ecNumber>
    </recommendedName>
</protein>
<dbReference type="SUPFAM" id="SSF56784">
    <property type="entry name" value="HAD-like"/>
    <property type="match status" value="1"/>
</dbReference>
<dbReference type="SFLD" id="SFLDG01129">
    <property type="entry name" value="C1.5:_HAD__Beta-PGM__Phosphata"/>
    <property type="match status" value="1"/>
</dbReference>
<dbReference type="GO" id="GO:0008967">
    <property type="term" value="F:phosphoglycolate phosphatase activity"/>
    <property type="evidence" value="ECO:0007669"/>
    <property type="project" value="UniProtKB-EC"/>
</dbReference>
<dbReference type="InterPro" id="IPR050155">
    <property type="entry name" value="HAD-like_hydrolase_sf"/>
</dbReference>
<comment type="pathway">
    <text evidence="2">Organic acid metabolism; glycolate biosynthesis; glycolate from 2-phosphoglycolate: step 1/1.</text>
</comment>
<organism evidence="5 6">
    <name type="scientific">Lentisphaera araneosa HTCC2155</name>
    <dbReference type="NCBI Taxonomy" id="313628"/>
    <lineage>
        <taxon>Bacteria</taxon>
        <taxon>Pseudomonadati</taxon>
        <taxon>Lentisphaerota</taxon>
        <taxon>Lentisphaeria</taxon>
        <taxon>Lentisphaerales</taxon>
        <taxon>Lentisphaeraceae</taxon>
        <taxon>Lentisphaera</taxon>
    </lineage>
</organism>
<evidence type="ECO:0000256" key="1">
    <source>
        <dbReference type="ARBA" id="ARBA00000830"/>
    </source>
</evidence>
<comment type="caution">
    <text evidence="5">The sequence shown here is derived from an EMBL/GenBank/DDBJ whole genome shotgun (WGS) entry which is preliminary data.</text>
</comment>
<evidence type="ECO:0000256" key="4">
    <source>
        <dbReference type="ARBA" id="ARBA00013078"/>
    </source>
</evidence>
<dbReference type="Proteomes" id="UP000004947">
    <property type="component" value="Unassembled WGS sequence"/>
</dbReference>
<dbReference type="InterPro" id="IPR041492">
    <property type="entry name" value="HAD_2"/>
</dbReference>
<evidence type="ECO:0000313" key="5">
    <source>
        <dbReference type="EMBL" id="EDM27156.1"/>
    </source>
</evidence>
<name>A6DMG6_9BACT</name>
<dbReference type="Gene3D" id="3.40.50.1000">
    <property type="entry name" value="HAD superfamily/HAD-like"/>
    <property type="match status" value="1"/>
</dbReference>
<accession>A6DMG6</accession>
<sequence>MKYKLLIFDLDGTLVDTREDLAAAVNEMRRFYELPSLPLSQVISYVGDGAVKLVERSIDGHDIEITKAVELMLAAYKRKICIFSRVYDDCRGLLKFMKTQGVKMSVLTNKPQAMTDIILKELELDHYFTPILGPEGAGCHKPDPGGIYKCLELNHVSAEDALMVGDHHTDLRVAQNAGVDNAFFTAGMGNDGGLKPTIIFDDYLSLKSLLST</sequence>
<dbReference type="EMBL" id="ABCK01000011">
    <property type="protein sequence ID" value="EDM27156.1"/>
    <property type="molecule type" value="Genomic_DNA"/>
</dbReference>
<reference evidence="5 6" key="1">
    <citation type="journal article" date="2010" name="J. Bacteriol.">
        <title>Genome sequence of Lentisphaera araneosa HTCC2155T, the type species of the order Lentisphaerales in the phylum Lentisphaerae.</title>
        <authorList>
            <person name="Thrash J.C."/>
            <person name="Cho J.C."/>
            <person name="Vergin K.L."/>
            <person name="Morris R.M."/>
            <person name="Giovannoni S.J."/>
        </authorList>
    </citation>
    <scope>NUCLEOTIDE SEQUENCE [LARGE SCALE GENOMIC DNA]</scope>
    <source>
        <strain evidence="5 6">HTCC2155</strain>
    </source>
</reference>
<dbReference type="Gene3D" id="1.10.150.240">
    <property type="entry name" value="Putative phosphatase, domain 2"/>
    <property type="match status" value="1"/>
</dbReference>
<evidence type="ECO:0000313" key="6">
    <source>
        <dbReference type="Proteomes" id="UP000004947"/>
    </source>
</evidence>
<dbReference type="STRING" id="313628.LNTAR_15842"/>
<keyword evidence="6" id="KW-1185">Reference proteome</keyword>
<dbReference type="EC" id="3.1.3.18" evidence="4"/>
<dbReference type="InterPro" id="IPR023214">
    <property type="entry name" value="HAD_sf"/>
</dbReference>
<dbReference type="PANTHER" id="PTHR43434:SF1">
    <property type="entry name" value="PHOSPHOGLYCOLATE PHOSPHATASE"/>
    <property type="match status" value="1"/>
</dbReference>
<gene>
    <name evidence="5" type="ORF">LNTAR_15842</name>
</gene>
<comment type="catalytic activity">
    <reaction evidence="1">
        <text>2-phosphoglycolate + H2O = glycolate + phosphate</text>
        <dbReference type="Rhea" id="RHEA:14369"/>
        <dbReference type="ChEBI" id="CHEBI:15377"/>
        <dbReference type="ChEBI" id="CHEBI:29805"/>
        <dbReference type="ChEBI" id="CHEBI:43474"/>
        <dbReference type="ChEBI" id="CHEBI:58033"/>
        <dbReference type="EC" id="3.1.3.18"/>
    </reaction>
</comment>
<dbReference type="GO" id="GO:0006281">
    <property type="term" value="P:DNA repair"/>
    <property type="evidence" value="ECO:0007669"/>
    <property type="project" value="TreeGrafter"/>
</dbReference>
<dbReference type="NCBIfam" id="TIGR01549">
    <property type="entry name" value="HAD-SF-IA-v1"/>
    <property type="match status" value="1"/>
</dbReference>
<dbReference type="PANTHER" id="PTHR43434">
    <property type="entry name" value="PHOSPHOGLYCOLATE PHOSPHATASE"/>
    <property type="match status" value="1"/>
</dbReference>
<dbReference type="OrthoDB" id="9782449at2"/>
<dbReference type="AlphaFoldDB" id="A6DMG6"/>
<dbReference type="InterPro" id="IPR023198">
    <property type="entry name" value="PGP-like_dom2"/>
</dbReference>
<dbReference type="GO" id="GO:0005829">
    <property type="term" value="C:cytosol"/>
    <property type="evidence" value="ECO:0007669"/>
    <property type="project" value="TreeGrafter"/>
</dbReference>
<proteinExistence type="inferred from homology"/>